<organism evidence="2 3">
    <name type="scientific">Pleurotus ostreatus</name>
    <name type="common">Oyster mushroom</name>
    <name type="synonym">White-rot fungus</name>
    <dbReference type="NCBI Taxonomy" id="5322"/>
    <lineage>
        <taxon>Eukaryota</taxon>
        <taxon>Fungi</taxon>
        <taxon>Dikarya</taxon>
        <taxon>Basidiomycota</taxon>
        <taxon>Agaricomycotina</taxon>
        <taxon>Agaricomycetes</taxon>
        <taxon>Agaricomycetidae</taxon>
        <taxon>Agaricales</taxon>
        <taxon>Pleurotineae</taxon>
        <taxon>Pleurotaceae</taxon>
        <taxon>Pleurotus</taxon>
    </lineage>
</organism>
<feature type="compositionally biased region" description="Acidic residues" evidence="1">
    <location>
        <begin position="129"/>
        <end position="140"/>
    </location>
</feature>
<accession>A0A8H6ZSX3</accession>
<evidence type="ECO:0000313" key="2">
    <source>
        <dbReference type="EMBL" id="KAF7426657.1"/>
    </source>
</evidence>
<evidence type="ECO:0000313" key="3">
    <source>
        <dbReference type="Proteomes" id="UP000623687"/>
    </source>
</evidence>
<reference evidence="2" key="1">
    <citation type="submission" date="2019-07" db="EMBL/GenBank/DDBJ databases">
        <authorList>
            <person name="Palmer J.M."/>
        </authorList>
    </citation>
    <scope>NUCLEOTIDE SEQUENCE</scope>
    <source>
        <strain evidence="2">PC9</strain>
    </source>
</reference>
<dbReference type="GeneID" id="59378844"/>
<feature type="region of interest" description="Disordered" evidence="1">
    <location>
        <begin position="1"/>
        <end position="159"/>
    </location>
</feature>
<dbReference type="RefSeq" id="XP_036629961.1">
    <property type="nucleotide sequence ID" value="XM_036778533.1"/>
</dbReference>
<gene>
    <name evidence="2" type="ORF">PC9H_009026</name>
</gene>
<feature type="compositionally biased region" description="Basic and acidic residues" evidence="1">
    <location>
        <begin position="141"/>
        <end position="150"/>
    </location>
</feature>
<proteinExistence type="predicted"/>
<dbReference type="EMBL" id="JACETU010000006">
    <property type="protein sequence ID" value="KAF7426657.1"/>
    <property type="molecule type" value="Genomic_DNA"/>
</dbReference>
<keyword evidence="3" id="KW-1185">Reference proteome</keyword>
<dbReference type="AlphaFoldDB" id="A0A8H6ZSX3"/>
<sequence>MDFDRFLVNLPKNSANRESDQQTLVPSRTQSPDTMELCDDTDLNDNNRDFYEGSDAEEESLKDYKARAAPHMARWRNRGSNPPAAASNNTRDSVHKSPPTPKPRRPERIARLEAEKARDSTAVSLMNEETADEENEEETEEDRHEKDVSPPRKRVKRASDQKVTFYVNIQTAVNTVTKGRGVHARAIAAVSCNLVHSSRQTP</sequence>
<feature type="compositionally biased region" description="Polar residues" evidence="1">
    <location>
        <begin position="21"/>
        <end position="33"/>
    </location>
</feature>
<protein>
    <submittedName>
        <fullName evidence="2">Uncharacterized protein</fullName>
    </submittedName>
</protein>
<comment type="caution">
    <text evidence="2">The sequence shown here is derived from an EMBL/GenBank/DDBJ whole genome shotgun (WGS) entry which is preliminary data.</text>
</comment>
<evidence type="ECO:0000256" key="1">
    <source>
        <dbReference type="SAM" id="MobiDB-lite"/>
    </source>
</evidence>
<dbReference type="VEuPathDB" id="FungiDB:PC9H_009026"/>
<dbReference type="Proteomes" id="UP000623687">
    <property type="component" value="Unassembled WGS sequence"/>
</dbReference>
<name>A0A8H6ZSX3_PLEOS</name>
<feature type="compositionally biased region" description="Basic and acidic residues" evidence="1">
    <location>
        <begin position="104"/>
        <end position="119"/>
    </location>
</feature>